<dbReference type="EMBL" id="JARKIK010000005">
    <property type="protein sequence ID" value="KAK8751964.1"/>
    <property type="molecule type" value="Genomic_DNA"/>
</dbReference>
<evidence type="ECO:0000256" key="1">
    <source>
        <dbReference type="ARBA" id="ARBA00004141"/>
    </source>
</evidence>
<keyword evidence="7" id="KW-1185">Reference proteome</keyword>
<keyword evidence="3 5" id="KW-1133">Transmembrane helix</keyword>
<feature type="transmembrane region" description="Helical" evidence="5">
    <location>
        <begin position="45"/>
        <end position="69"/>
    </location>
</feature>
<feature type="transmembrane region" description="Helical" evidence="5">
    <location>
        <begin position="182"/>
        <end position="205"/>
    </location>
</feature>
<dbReference type="EMBL" id="JARKIK010000005">
    <property type="protein sequence ID" value="KAK8751962.1"/>
    <property type="molecule type" value="Genomic_DNA"/>
</dbReference>
<evidence type="ECO:0000313" key="7">
    <source>
        <dbReference type="Proteomes" id="UP001445076"/>
    </source>
</evidence>
<feature type="transmembrane region" description="Helical" evidence="5">
    <location>
        <begin position="345"/>
        <end position="366"/>
    </location>
</feature>
<dbReference type="SUPFAM" id="SSF103473">
    <property type="entry name" value="MFS general substrate transporter"/>
    <property type="match status" value="1"/>
</dbReference>
<feature type="transmembrane region" description="Helical" evidence="5">
    <location>
        <begin position="378"/>
        <end position="407"/>
    </location>
</feature>
<keyword evidence="2 5" id="KW-0812">Transmembrane</keyword>
<feature type="transmembrane region" description="Helical" evidence="5">
    <location>
        <begin position="226"/>
        <end position="245"/>
    </location>
</feature>
<protein>
    <recommendedName>
        <fullName evidence="8">Acetyl-coenzyme A transporter 1</fullName>
    </recommendedName>
</protein>
<feature type="transmembrane region" description="Helical" evidence="5">
    <location>
        <begin position="314"/>
        <end position="333"/>
    </location>
</feature>
<keyword evidence="4 5" id="KW-0472">Membrane</keyword>
<evidence type="ECO:0008006" key="8">
    <source>
        <dbReference type="Google" id="ProtNLM"/>
    </source>
</evidence>
<dbReference type="AlphaFoldDB" id="A0AAW0YJZ9"/>
<comment type="caution">
    <text evidence="6">The sequence shown here is derived from an EMBL/GenBank/DDBJ whole genome shotgun (WGS) entry which is preliminary data.</text>
</comment>
<comment type="subcellular location">
    <subcellularLocation>
        <location evidence="1">Membrane</location>
        <topology evidence="1">Multi-pass membrane protein</topology>
    </subcellularLocation>
</comment>
<dbReference type="InterPro" id="IPR024371">
    <property type="entry name" value="AcetylCoA_trans_1-like"/>
</dbReference>
<dbReference type="PANTHER" id="PTHR12778">
    <property type="entry name" value="SOLUTE CARRIER FAMILY 33 ACETYL-COA TRANSPORTER -RELATED"/>
    <property type="match status" value="1"/>
</dbReference>
<reference evidence="6 7" key="1">
    <citation type="journal article" date="2024" name="BMC Genomics">
        <title>Genome assembly of redclaw crayfish (Cherax quadricarinatus) provides insights into its immune adaptation and hypoxia tolerance.</title>
        <authorList>
            <person name="Liu Z."/>
            <person name="Zheng J."/>
            <person name="Li H."/>
            <person name="Fang K."/>
            <person name="Wang S."/>
            <person name="He J."/>
            <person name="Zhou D."/>
            <person name="Weng S."/>
            <person name="Chi M."/>
            <person name="Gu Z."/>
            <person name="He J."/>
            <person name="Li F."/>
            <person name="Wang M."/>
        </authorList>
    </citation>
    <scope>NUCLEOTIDE SEQUENCE [LARGE SCALE GENOMIC DNA]</scope>
    <source>
        <strain evidence="6">ZL_2023a</strain>
    </source>
</reference>
<sequence length="521" mass="58395">MTSRRKVTNSHINDEFAQVLQQHEEGQKGHNEAKDEGLGSDRGNVLLLLFLYVLQGIPLGLAGSIPMILQNRHVSYKDQATFSLSFWPFSIKLLWAPLVDSLYINKMGRRKSWLVPAQYLIGFFMLLLSSVINDLLGEDSQHTPNVVFITCVFFALNFLAATQDIAVDGWALTILSRNNVGWASTCNSVGQTAGYFMGYVVFLALESKDFCINYLGQKDSLVTLPGFLYFWGIIFCITTTAVWLLKHEKDNLEVTVDDPDFGLVGTYQILGRILKLRPIQDLIIVLLTCKIGFAAADSLTGLKLIESGVPKDRLALLSIPLTPVQVLLPFYISRYTAGPKPLNPFMVGYPLRLLFGFVFAGIVWITPVFKQDDGSYPFYYYCIIVFIYLIHQVFANCMFVGVMAFFARISDSSVGGTYMTLLNTFTNLGGNWPAWIALRYVSELTWKSCSGVVNILSCNNKHNEEACESEGGVCITDIDGYYVESVILVIFGFLWMKWGLKTIKRIQNLPTSAWTVSKRNG</sequence>
<dbReference type="Gene3D" id="1.20.1250.20">
    <property type="entry name" value="MFS general substrate transporter like domains"/>
    <property type="match status" value="1"/>
</dbReference>
<proteinExistence type="predicted"/>
<dbReference type="InterPro" id="IPR004752">
    <property type="entry name" value="AmpG_permease/AT-1"/>
</dbReference>
<feature type="transmembrane region" description="Helical" evidence="5">
    <location>
        <begin position="81"/>
        <end position="99"/>
    </location>
</feature>
<feature type="transmembrane region" description="Helical" evidence="5">
    <location>
        <begin position="282"/>
        <end position="302"/>
    </location>
</feature>
<dbReference type="Proteomes" id="UP001445076">
    <property type="component" value="Unassembled WGS sequence"/>
</dbReference>
<evidence type="ECO:0000256" key="4">
    <source>
        <dbReference type="ARBA" id="ARBA00023136"/>
    </source>
</evidence>
<dbReference type="GO" id="GO:0016020">
    <property type="term" value="C:membrane"/>
    <property type="evidence" value="ECO:0007669"/>
    <property type="project" value="UniProtKB-SubCell"/>
</dbReference>
<dbReference type="Pfam" id="PF13000">
    <property type="entry name" value="Acatn"/>
    <property type="match status" value="2"/>
</dbReference>
<evidence type="ECO:0000256" key="2">
    <source>
        <dbReference type="ARBA" id="ARBA00022692"/>
    </source>
</evidence>
<gene>
    <name evidence="6" type="ORF">OTU49_011363</name>
</gene>
<dbReference type="InterPro" id="IPR036259">
    <property type="entry name" value="MFS_trans_sf"/>
</dbReference>
<feature type="transmembrane region" description="Helical" evidence="5">
    <location>
        <begin position="143"/>
        <end position="162"/>
    </location>
</feature>
<evidence type="ECO:0000256" key="3">
    <source>
        <dbReference type="ARBA" id="ARBA00022989"/>
    </source>
</evidence>
<evidence type="ECO:0000313" key="6">
    <source>
        <dbReference type="EMBL" id="KAK8751962.1"/>
    </source>
</evidence>
<organism evidence="6 7">
    <name type="scientific">Cherax quadricarinatus</name>
    <name type="common">Australian red claw crayfish</name>
    <dbReference type="NCBI Taxonomy" id="27406"/>
    <lineage>
        <taxon>Eukaryota</taxon>
        <taxon>Metazoa</taxon>
        <taxon>Ecdysozoa</taxon>
        <taxon>Arthropoda</taxon>
        <taxon>Crustacea</taxon>
        <taxon>Multicrustacea</taxon>
        <taxon>Malacostraca</taxon>
        <taxon>Eumalacostraca</taxon>
        <taxon>Eucarida</taxon>
        <taxon>Decapoda</taxon>
        <taxon>Pleocyemata</taxon>
        <taxon>Astacidea</taxon>
        <taxon>Parastacoidea</taxon>
        <taxon>Parastacidae</taxon>
        <taxon>Cherax</taxon>
    </lineage>
</organism>
<reference evidence="6" key="2">
    <citation type="submission" date="2024-01" db="EMBL/GenBank/DDBJ databases">
        <authorList>
            <person name="He J."/>
            <person name="Wang M."/>
            <person name="Zheng J."/>
            <person name="Liu Z."/>
        </authorList>
    </citation>
    <scope>NUCLEOTIDE SEQUENCE</scope>
    <source>
        <strain evidence="6">ZL_2023a</strain>
        <tissue evidence="6">Muscle</tissue>
    </source>
</reference>
<dbReference type="GO" id="GO:0008521">
    <property type="term" value="F:acetyl-CoA transmembrane transporter activity"/>
    <property type="evidence" value="ECO:0007669"/>
    <property type="project" value="InterPro"/>
</dbReference>
<feature type="transmembrane region" description="Helical" evidence="5">
    <location>
        <begin position="119"/>
        <end position="136"/>
    </location>
</feature>
<dbReference type="PANTHER" id="PTHR12778:SF9">
    <property type="entry name" value="ACETYL-COENZYME A TRANSPORTER 1"/>
    <property type="match status" value="1"/>
</dbReference>
<dbReference type="GO" id="GO:0035348">
    <property type="term" value="P:acetyl-CoA transmembrane transport"/>
    <property type="evidence" value="ECO:0007669"/>
    <property type="project" value="InterPro"/>
</dbReference>
<feature type="transmembrane region" description="Helical" evidence="5">
    <location>
        <begin position="481"/>
        <end position="500"/>
    </location>
</feature>
<evidence type="ECO:0000256" key="5">
    <source>
        <dbReference type="SAM" id="Phobius"/>
    </source>
</evidence>
<name>A0AAW0YJZ9_CHEQU</name>
<accession>A0AAW0YJZ9</accession>